<reference evidence="2 3" key="1">
    <citation type="journal article" date="2015" name="Nature">
        <title>rRNA introns, odd ribosomes, and small enigmatic genomes across a large radiation of phyla.</title>
        <authorList>
            <person name="Brown C.T."/>
            <person name="Hug L.A."/>
            <person name="Thomas B.C."/>
            <person name="Sharon I."/>
            <person name="Castelle C.J."/>
            <person name="Singh A."/>
            <person name="Wilkins M.J."/>
            <person name="Williams K.H."/>
            <person name="Banfield J.F."/>
        </authorList>
    </citation>
    <scope>NUCLEOTIDE SEQUENCE [LARGE SCALE GENOMIC DNA]</scope>
</reference>
<gene>
    <name evidence="2" type="ORF">UW53_C0008G0005</name>
</gene>
<dbReference type="InterPro" id="IPR024079">
    <property type="entry name" value="MetalloPept_cat_dom_sf"/>
</dbReference>
<proteinExistence type="predicted"/>
<dbReference type="AlphaFoldDB" id="A0A0G1KTS4"/>
<keyword evidence="1" id="KW-0812">Transmembrane</keyword>
<keyword evidence="1" id="KW-0472">Membrane</keyword>
<evidence type="ECO:0000313" key="2">
    <source>
        <dbReference type="EMBL" id="KKT59722.1"/>
    </source>
</evidence>
<comment type="caution">
    <text evidence="2">The sequence shown here is derived from an EMBL/GenBank/DDBJ whole genome shotgun (WGS) entry which is preliminary data.</text>
</comment>
<evidence type="ECO:0000313" key="3">
    <source>
        <dbReference type="Proteomes" id="UP000034087"/>
    </source>
</evidence>
<dbReference type="SUPFAM" id="SSF55486">
    <property type="entry name" value="Metalloproteases ('zincins'), catalytic domain"/>
    <property type="match status" value="1"/>
</dbReference>
<sequence>MKVLKIIGIIVAVAAIGLLGLFAYFYFQTLPPTPKIVKVDFPEKIPLNQSIDGMLEFQDGDGDLAESRFEELDSPGSSMVDSVSDLKSSASGIYNGTVSFSQLVPEPHFSLQRFILVDSAGHMSEPYILKYQAGEPVALYDYYDKEQTAQRSISRRKKIHFFILSGTRTELETDSSFASDSDTTGSVSPSVAKVFEKTVIPHINGLWDQCGIAFDLGTVKIVRAEKVKLKNGRFLSSLYEEHGGVPSIVVSTERLEELVVEAMRALEVPKGDFGIFLFGNQLWNLETNVSPAGVTSINANAILISWPYIHFLNKDAGEIILPKRMLSTFAHELGHALGLGHPDEETTIPRSKFSEFNLLSEKGGMSELIPEQCDIVNKRK</sequence>
<evidence type="ECO:0008006" key="4">
    <source>
        <dbReference type="Google" id="ProtNLM"/>
    </source>
</evidence>
<dbReference type="EMBL" id="LCIR01000008">
    <property type="protein sequence ID" value="KKT59722.1"/>
    <property type="molecule type" value="Genomic_DNA"/>
</dbReference>
<dbReference type="GO" id="GO:0008237">
    <property type="term" value="F:metallopeptidase activity"/>
    <property type="evidence" value="ECO:0007669"/>
    <property type="project" value="InterPro"/>
</dbReference>
<evidence type="ECO:0000256" key="1">
    <source>
        <dbReference type="SAM" id="Phobius"/>
    </source>
</evidence>
<dbReference type="Gene3D" id="3.40.390.10">
    <property type="entry name" value="Collagenase (Catalytic Domain)"/>
    <property type="match status" value="1"/>
</dbReference>
<feature type="transmembrane region" description="Helical" evidence="1">
    <location>
        <begin position="7"/>
        <end position="27"/>
    </location>
</feature>
<protein>
    <recommendedName>
        <fullName evidence="4">Peptidase M10 metallopeptidase domain-containing protein</fullName>
    </recommendedName>
</protein>
<dbReference type="Proteomes" id="UP000034087">
    <property type="component" value="Unassembled WGS sequence"/>
</dbReference>
<organism evidence="2 3">
    <name type="scientific">Candidatus Giovannonibacteria bacterium GW2011_GWA1_44_25</name>
    <dbReference type="NCBI Taxonomy" id="1618645"/>
    <lineage>
        <taxon>Bacteria</taxon>
        <taxon>Candidatus Giovannoniibacteriota</taxon>
    </lineage>
</organism>
<accession>A0A0G1KTS4</accession>
<name>A0A0G1KTS4_9BACT</name>
<keyword evidence="1" id="KW-1133">Transmembrane helix</keyword>